<evidence type="ECO:0000259" key="2">
    <source>
        <dbReference type="Pfam" id="PF02719"/>
    </source>
</evidence>
<dbReference type="RefSeq" id="WP_198420030.1">
    <property type="nucleotide sequence ID" value="NZ_AP014940.1"/>
</dbReference>
<evidence type="ECO:0000256" key="1">
    <source>
        <dbReference type="ARBA" id="ARBA00007430"/>
    </source>
</evidence>
<feature type="domain" description="Polysaccharide biosynthesis protein CapD-like" evidence="2">
    <location>
        <begin position="44"/>
        <end position="296"/>
    </location>
</feature>
<proteinExistence type="inferred from homology"/>
<evidence type="ECO:0000313" key="4">
    <source>
        <dbReference type="Proteomes" id="UP000218824"/>
    </source>
</evidence>
<dbReference type="Pfam" id="PF02719">
    <property type="entry name" value="Polysacc_synt_2"/>
    <property type="match status" value="1"/>
</dbReference>
<organism evidence="3 4">
    <name type="scientific">Lysobacter enzymogenes</name>
    <dbReference type="NCBI Taxonomy" id="69"/>
    <lineage>
        <taxon>Bacteria</taxon>
        <taxon>Pseudomonadati</taxon>
        <taxon>Pseudomonadota</taxon>
        <taxon>Gammaproteobacteria</taxon>
        <taxon>Lysobacterales</taxon>
        <taxon>Lysobacteraceae</taxon>
        <taxon>Lysobacter</taxon>
    </lineage>
</organism>
<name>A0AAU9AHV6_LYSEN</name>
<dbReference type="EMBL" id="AP014940">
    <property type="protein sequence ID" value="BAV96453.1"/>
    <property type="molecule type" value="Genomic_DNA"/>
</dbReference>
<dbReference type="InterPro" id="IPR036291">
    <property type="entry name" value="NAD(P)-bd_dom_sf"/>
</dbReference>
<accession>A0AAU9AHV6</accession>
<comment type="similarity">
    <text evidence="1">Belongs to the polysaccharide synthase family.</text>
</comment>
<dbReference type="Gene3D" id="3.40.50.720">
    <property type="entry name" value="NAD(P)-binding Rossmann-like Domain"/>
    <property type="match status" value="2"/>
</dbReference>
<dbReference type="PANTHER" id="PTHR43318">
    <property type="entry name" value="UDP-N-ACETYLGLUCOSAMINE 4,6-DEHYDRATASE"/>
    <property type="match status" value="1"/>
</dbReference>
<dbReference type="InterPro" id="IPR051203">
    <property type="entry name" value="Polysaccharide_Synthase-Rel"/>
</dbReference>
<dbReference type="KEGG" id="lem:LEN_0966"/>
<dbReference type="PANTHER" id="PTHR43318:SF1">
    <property type="entry name" value="POLYSACCHARIDE BIOSYNTHESIS PROTEIN EPSC-RELATED"/>
    <property type="match status" value="1"/>
</dbReference>
<reference evidence="3 4" key="1">
    <citation type="journal article" date="2017" name="DNA Res.">
        <title>Complete genome sequence and expression profile of the commercial lytic enzyme producer Lysobacter enzymogenes M497-1.</title>
        <authorList>
            <person name="Takami H."/>
            <person name="Toyoda A."/>
            <person name="Uchiyama I."/>
            <person name="Itoh T."/>
            <person name="Takaki Y."/>
            <person name="Arai W."/>
            <person name="Nishi S."/>
            <person name="Kawai M."/>
            <person name="Shinya K."/>
            <person name="Ikeda H."/>
        </authorList>
    </citation>
    <scope>NUCLEOTIDE SEQUENCE [LARGE SCALE GENOMIC DNA]</scope>
    <source>
        <strain evidence="3 4">M497-1</strain>
    </source>
</reference>
<protein>
    <submittedName>
        <fullName evidence="3">Nucleoside-diphosphate-sugar epimerase</fullName>
    </submittedName>
</protein>
<dbReference type="InterPro" id="IPR003869">
    <property type="entry name" value="Polysac_CapD-like"/>
</dbReference>
<dbReference type="Proteomes" id="UP000218824">
    <property type="component" value="Chromosome"/>
</dbReference>
<dbReference type="SUPFAM" id="SSF51735">
    <property type="entry name" value="NAD(P)-binding Rossmann-fold domains"/>
    <property type="match status" value="1"/>
</dbReference>
<dbReference type="GeneID" id="83062857"/>
<sequence>MYETMRVDQAALDRLVLRRERSQFAEDLQRRSDDLRAAVAGKRVLVVGGGGTIGSATTLLISGLGPAALHVVDQSENYLAELVRDLRGRPGGLDVGDFRTLPIDYGAPVMGRFLADSAPYDIVMNFAALKHVRSEKDVYSLLQMIDTNVVRHVRFKRWLAQGGHGARYFAVSTDKAANPTSLMGASKRLMEDIVFDVAALEGATSVSARFANVAFSNGSLLQGFLYRLTKSQPLAVPRDTRRYFVSQRESGEICALAALLGGDGQVLFPRLDPVGELQLLEEVATRVLEHAGLRAQTFDDEQAARDALPALAREGRWPLLLTPLDTSGEKPYEEFVGHGEEEIDAGLATLGAVRHLRSCAISDGVIAMLEDAVGRVDGDLDKAAIVAAIESAIPNFSHRETGKNLDERL</sequence>
<evidence type="ECO:0000313" key="3">
    <source>
        <dbReference type="EMBL" id="BAV96453.1"/>
    </source>
</evidence>
<gene>
    <name evidence="3" type="ORF">LEN_0966</name>
</gene>
<dbReference type="AlphaFoldDB" id="A0AAU9AHV6"/>